<keyword evidence="2" id="KW-0238">DNA-binding</keyword>
<dbReference type="Proteomes" id="UP001149314">
    <property type="component" value="Unassembled WGS sequence"/>
</dbReference>
<evidence type="ECO:0000313" key="8">
    <source>
        <dbReference type="Proteomes" id="UP001357437"/>
    </source>
</evidence>
<organism evidence="5 7">
    <name type="scientific">Leclercia adecarboxylata</name>
    <dbReference type="NCBI Taxonomy" id="83655"/>
    <lineage>
        <taxon>Bacteria</taxon>
        <taxon>Pseudomonadati</taxon>
        <taxon>Pseudomonadota</taxon>
        <taxon>Gammaproteobacteria</taxon>
        <taxon>Enterobacterales</taxon>
        <taxon>Enterobacteriaceae</taxon>
        <taxon>Leclercia</taxon>
    </lineage>
</organism>
<accession>A0A9X3YCB2</accession>
<dbReference type="InterPro" id="IPR018060">
    <property type="entry name" value="HTH_AraC"/>
</dbReference>
<evidence type="ECO:0000313" key="5">
    <source>
        <dbReference type="EMBL" id="MDC6640263.1"/>
    </source>
</evidence>
<dbReference type="Pfam" id="PF12833">
    <property type="entry name" value="HTH_18"/>
    <property type="match status" value="1"/>
</dbReference>
<name>A0A9X3YCB2_9ENTR</name>
<dbReference type="GO" id="GO:0003700">
    <property type="term" value="F:DNA-binding transcription factor activity"/>
    <property type="evidence" value="ECO:0007669"/>
    <property type="project" value="InterPro"/>
</dbReference>
<dbReference type="EMBL" id="JAYMCU010000040">
    <property type="protein sequence ID" value="MEC3938215.1"/>
    <property type="molecule type" value="Genomic_DNA"/>
</dbReference>
<dbReference type="InterPro" id="IPR018062">
    <property type="entry name" value="HTH_AraC-typ_CS"/>
</dbReference>
<dbReference type="PANTHER" id="PTHR47504:SF5">
    <property type="entry name" value="RIGHT ORIGIN-BINDING PROTEIN"/>
    <property type="match status" value="1"/>
</dbReference>
<evidence type="ECO:0000256" key="2">
    <source>
        <dbReference type="ARBA" id="ARBA00023125"/>
    </source>
</evidence>
<gene>
    <name evidence="5" type="ORF">OEZ79_18690</name>
    <name evidence="6" type="ORF">VOF76_18810</name>
</gene>
<keyword evidence="1" id="KW-0805">Transcription regulation</keyword>
<sequence length="191" mass="22187">MLRTAYHPVQTRAPFVPAVNMARLPHMRVRESGKQVTLHLHIPLNRDGEKAIELRNTTSYRPGVRSEKMFAVIQEMVVWIENHLGSPLSVQDISRKSGYSVWHLQRTFNQLTGFSVYEFVRTRRVINVVYALIREDKPLLDVALENGFNCQVSFTRTIRQLTGYTPGYIRRNFILNNKCLISILESLMTRK</sequence>
<dbReference type="EMBL" id="JAOURS010000024">
    <property type="protein sequence ID" value="MDC6640263.1"/>
    <property type="molecule type" value="Genomic_DNA"/>
</dbReference>
<dbReference type="PROSITE" id="PS01124">
    <property type="entry name" value="HTH_ARAC_FAMILY_2"/>
    <property type="match status" value="1"/>
</dbReference>
<evidence type="ECO:0000256" key="3">
    <source>
        <dbReference type="ARBA" id="ARBA00023163"/>
    </source>
</evidence>
<dbReference type="SUPFAM" id="SSF46689">
    <property type="entry name" value="Homeodomain-like"/>
    <property type="match status" value="2"/>
</dbReference>
<reference evidence="6 8" key="2">
    <citation type="submission" date="2024-01" db="EMBL/GenBank/DDBJ databases">
        <title>Comparative Genomics of Leclercia adecarboxylata Strains Isolated from Several Sources.</title>
        <authorList>
            <person name="Yescas-Zazueta V."/>
            <person name="Balbuena-Alonso M.G."/>
            <person name="Valencia D."/>
            <person name="Mendez-Pfeiffer P.A."/>
            <person name="Ballesteros-Monrreal M.G."/>
            <person name="Rocha-Gracia R.D.C."/>
            <person name="Barrios-Villa E."/>
        </authorList>
    </citation>
    <scope>NUCLEOTIDE SEQUENCE [LARGE SCALE GENOMIC DNA]</scope>
    <source>
        <strain evidence="6 8">33MEM</strain>
    </source>
</reference>
<dbReference type="GO" id="GO:0043565">
    <property type="term" value="F:sequence-specific DNA binding"/>
    <property type="evidence" value="ECO:0007669"/>
    <property type="project" value="InterPro"/>
</dbReference>
<dbReference type="InterPro" id="IPR050959">
    <property type="entry name" value="MarA-like"/>
</dbReference>
<dbReference type="PANTHER" id="PTHR47504">
    <property type="entry name" value="RIGHT ORIGIN-BINDING PROTEIN"/>
    <property type="match status" value="1"/>
</dbReference>
<feature type="domain" description="HTH araC/xylS-type" evidence="4">
    <location>
        <begin position="74"/>
        <end position="172"/>
    </location>
</feature>
<keyword evidence="3" id="KW-0804">Transcription</keyword>
<keyword evidence="8" id="KW-1185">Reference proteome</keyword>
<evidence type="ECO:0000313" key="7">
    <source>
        <dbReference type="Proteomes" id="UP001149314"/>
    </source>
</evidence>
<comment type="caution">
    <text evidence="5">The sequence shown here is derived from an EMBL/GenBank/DDBJ whole genome shotgun (WGS) entry which is preliminary data.</text>
</comment>
<dbReference type="SMART" id="SM00342">
    <property type="entry name" value="HTH_ARAC"/>
    <property type="match status" value="1"/>
</dbReference>
<proteinExistence type="predicted"/>
<evidence type="ECO:0000313" key="6">
    <source>
        <dbReference type="EMBL" id="MEC3938215.1"/>
    </source>
</evidence>
<dbReference type="Proteomes" id="UP001357437">
    <property type="component" value="Unassembled WGS sequence"/>
</dbReference>
<reference evidence="5" key="1">
    <citation type="journal article" date="2023" name="Genes Genomics">
        <title>Genomic insights of Leclercia adecarboxylata strains linked to an outbreak in public hospitals in Mexico.</title>
        <authorList>
            <person name="Barrios-Villa E."/>
            <person name="Pacheco-Flores B."/>
            <person name="Lozano-Zarain P."/>
            <person name="Del Campo-Ortega R."/>
            <person name="de Jesus Ascencio-Montiel I."/>
            <person name="Gonzalez-Leon M."/>
            <person name="Camorlinga-Ponce M."/>
            <person name="Gaytan Cervantes F.J."/>
            <person name="Gonzalez Torres C."/>
            <person name="Aguilar E."/>
            <person name="Gonzalez Ibarra J."/>
            <person name="Torres Lopez F.J."/>
            <person name="Rosas-Vargas H."/>
            <person name="Gonzalez-Bonilla C.R."/>
            <person name="Del Carmen Rocha-Gracia R."/>
        </authorList>
    </citation>
    <scope>NUCLEOTIDE SEQUENCE</scope>
    <source>
        <strain evidence="5">Lac40</strain>
    </source>
</reference>
<evidence type="ECO:0000256" key="1">
    <source>
        <dbReference type="ARBA" id="ARBA00023015"/>
    </source>
</evidence>
<evidence type="ECO:0000259" key="4">
    <source>
        <dbReference type="PROSITE" id="PS01124"/>
    </source>
</evidence>
<dbReference type="PROSITE" id="PS00041">
    <property type="entry name" value="HTH_ARAC_FAMILY_1"/>
    <property type="match status" value="1"/>
</dbReference>
<dbReference type="AlphaFoldDB" id="A0A9X3YCB2"/>
<dbReference type="Gene3D" id="1.10.10.60">
    <property type="entry name" value="Homeodomain-like"/>
    <property type="match status" value="2"/>
</dbReference>
<dbReference type="InterPro" id="IPR009057">
    <property type="entry name" value="Homeodomain-like_sf"/>
</dbReference>
<dbReference type="RefSeq" id="WP_077227323.1">
    <property type="nucleotide sequence ID" value="NZ_CBCXZU010000019.1"/>
</dbReference>
<dbReference type="OrthoDB" id="6543860at2"/>
<protein>
    <submittedName>
        <fullName evidence="5">Helix-turn-helix domain-containing protein</fullName>
    </submittedName>
</protein>